<keyword evidence="7" id="KW-1185">Reference proteome</keyword>
<dbReference type="InterPro" id="IPR003661">
    <property type="entry name" value="HisK_dim/P_dom"/>
</dbReference>
<evidence type="ECO:0000256" key="4">
    <source>
        <dbReference type="SAM" id="Phobius"/>
    </source>
</evidence>
<dbReference type="AlphaFoldDB" id="A0A3D8Y4N3"/>
<dbReference type="Gene3D" id="1.10.287.130">
    <property type="match status" value="1"/>
</dbReference>
<dbReference type="PROSITE" id="PS50109">
    <property type="entry name" value="HIS_KIN"/>
    <property type="match status" value="1"/>
</dbReference>
<dbReference type="SUPFAM" id="SSF55874">
    <property type="entry name" value="ATPase domain of HSP90 chaperone/DNA topoisomerase II/histidine kinase"/>
    <property type="match status" value="1"/>
</dbReference>
<dbReference type="CDD" id="cd00082">
    <property type="entry name" value="HisKA"/>
    <property type="match status" value="1"/>
</dbReference>
<dbReference type="OrthoDB" id="900403at2"/>
<dbReference type="InterPro" id="IPR036890">
    <property type="entry name" value="HATPase_C_sf"/>
</dbReference>
<dbReference type="SMART" id="SM00388">
    <property type="entry name" value="HisKA"/>
    <property type="match status" value="1"/>
</dbReference>
<sequence length="1068" mass="120910">MSIATNHQLRNALCSFLTIFIVSCQTAIAKTLPKYSLKHYTAENGLPQNTIKSIAADSDGFLWLTTEDGLVRFDGRRFHTFDKQSTGVKSKRATYIRPARKNLSNSSRLDIAYAYFANNEICRIQNGAVFPVTDLPSETGSQISKILAEEGELFIITGLPLPWDRAPAPEMPVFITNNSMGGNFYLCTSSTVSHYQKWKKRYEVKNATTQRLNYFVLADQLYHFDGKKSFVRIFEGKRTTFDLAGDILKSQSYPNPQKTIKLYWNNNSDQAYLYLDGQLFSFVQHADGTLTTRLELDNFDFIAQSIDVVYFDTVSRKFFLGSGINGLFVLSMHQFETISIGGSGRPNVFYAQLAYDHNSILTPTGTIVGKIPENDKLIDSHLSAIKRLNGTDKRVIFRDKQETVWIKDGPTLTRFNKQQQITYQWKFRSEVKAIRQINESEFLIGVINKGLYKLNTNAPLSEPQLVEGRLSQSVTWLSPRNATQAWVGTETGLYIFNYSSKKMTLVEETAGLYIKSIEPYQQSLFWITANDKGLMMIDKDNRLVSFPLDKNGYLASAHCTVNDSLGYLWITTNRGLFQMKISDLLWYAFKHKNQGWHDTPEYSSPIPYYGYYSMEDGFATNEFNGSCSPCAVKLANGYVSLPSLNGLVWFKPEHININQPSDKIVLDWVQVENKNVQKSGDTIRLPLRPENIKLRFASAYNGNPNNLSISYKLVRSDQDESAVSWQPVEEDDNGILLRYNSLSSDSYTLLVRKQTGFGLNSYTTKSIYLIVPNSWYENGWIILVFIIIFLIGIIFITSFINKRRLKIIVRKNQELEKIVISRTKDLHVTMDGLEKSRKEMGLQLAMMSRIVASISHDVQTPLRYISFASKTVPDLLESKDLQNIARVGTMIASTSDQMSTMLEQLLNFIKVQAYNPNTNYEKINLKKLVADKHELFKGVIEMNGSRFICELPTYLTVQSDLQLLSIIVHNLLDNASKYTVGGVINISQRTTENTTELIISNTGKGIPPHTAAIINAEYTGQTGEDYFKPGTSKGLGLLIVKEIASLLNITISVDSNEQTSFHLLFTSN</sequence>
<dbReference type="Pfam" id="PF07494">
    <property type="entry name" value="Reg_prop"/>
    <property type="match status" value="1"/>
</dbReference>
<evidence type="ECO:0000259" key="5">
    <source>
        <dbReference type="PROSITE" id="PS50109"/>
    </source>
</evidence>
<protein>
    <recommendedName>
        <fullName evidence="2">histidine kinase</fullName>
        <ecNumber evidence="2">2.7.13.3</ecNumber>
    </recommendedName>
</protein>
<keyword evidence="4" id="KW-0812">Transmembrane</keyword>
<feature type="transmembrane region" description="Helical" evidence="4">
    <location>
        <begin position="780"/>
        <end position="801"/>
    </location>
</feature>
<evidence type="ECO:0000313" key="7">
    <source>
        <dbReference type="Proteomes" id="UP000256373"/>
    </source>
</evidence>
<proteinExistence type="predicted"/>
<dbReference type="Pfam" id="PF02518">
    <property type="entry name" value="HATPase_c"/>
    <property type="match status" value="1"/>
</dbReference>
<dbReference type="Gene3D" id="2.60.40.10">
    <property type="entry name" value="Immunoglobulins"/>
    <property type="match status" value="1"/>
</dbReference>
<dbReference type="Gene3D" id="2.130.10.10">
    <property type="entry name" value="YVTN repeat-like/Quinoprotein amine dehydrogenase"/>
    <property type="match status" value="2"/>
</dbReference>
<name>A0A3D8Y4N3_9BACT</name>
<dbReference type="InterPro" id="IPR005467">
    <property type="entry name" value="His_kinase_dom"/>
</dbReference>
<gene>
    <name evidence="6" type="ORF">DSL64_26780</name>
</gene>
<dbReference type="InterPro" id="IPR036097">
    <property type="entry name" value="HisK_dim/P_sf"/>
</dbReference>
<keyword evidence="4" id="KW-1133">Transmembrane helix</keyword>
<dbReference type="InterPro" id="IPR015943">
    <property type="entry name" value="WD40/YVTN_repeat-like_dom_sf"/>
</dbReference>
<dbReference type="Proteomes" id="UP000256373">
    <property type="component" value="Unassembled WGS sequence"/>
</dbReference>
<dbReference type="InterPro" id="IPR003594">
    <property type="entry name" value="HATPase_dom"/>
</dbReference>
<evidence type="ECO:0000313" key="6">
    <source>
        <dbReference type="EMBL" id="REA56525.1"/>
    </source>
</evidence>
<dbReference type="PANTHER" id="PTHR43547:SF2">
    <property type="entry name" value="HYBRID SIGNAL TRANSDUCTION HISTIDINE KINASE C"/>
    <property type="match status" value="1"/>
</dbReference>
<dbReference type="EC" id="2.7.13.3" evidence="2"/>
<keyword evidence="3" id="KW-0597">Phosphoprotein</keyword>
<evidence type="ECO:0000256" key="1">
    <source>
        <dbReference type="ARBA" id="ARBA00000085"/>
    </source>
</evidence>
<dbReference type="InterPro" id="IPR011110">
    <property type="entry name" value="Reg_prop"/>
</dbReference>
<dbReference type="Gene3D" id="3.30.565.10">
    <property type="entry name" value="Histidine kinase-like ATPase, C-terminal domain"/>
    <property type="match status" value="1"/>
</dbReference>
<dbReference type="GO" id="GO:0000155">
    <property type="term" value="F:phosphorelay sensor kinase activity"/>
    <property type="evidence" value="ECO:0007669"/>
    <property type="project" value="InterPro"/>
</dbReference>
<evidence type="ECO:0000256" key="3">
    <source>
        <dbReference type="ARBA" id="ARBA00022553"/>
    </source>
</evidence>
<dbReference type="EMBL" id="QNUL01000038">
    <property type="protein sequence ID" value="REA56525.1"/>
    <property type="molecule type" value="Genomic_DNA"/>
</dbReference>
<dbReference type="InterPro" id="IPR013783">
    <property type="entry name" value="Ig-like_fold"/>
</dbReference>
<reference evidence="6 7" key="1">
    <citation type="submission" date="2018-07" db="EMBL/GenBank/DDBJ databases">
        <title>Dyadobacter roseus sp. nov., isolated from rose rhizosphere soil.</title>
        <authorList>
            <person name="Chen L."/>
        </authorList>
    </citation>
    <scope>NUCLEOTIDE SEQUENCE [LARGE SCALE GENOMIC DNA]</scope>
    <source>
        <strain evidence="6 7">RS19</strain>
    </source>
</reference>
<evidence type="ECO:0000256" key="2">
    <source>
        <dbReference type="ARBA" id="ARBA00012438"/>
    </source>
</evidence>
<dbReference type="SMART" id="SM00387">
    <property type="entry name" value="HATPase_c"/>
    <property type="match status" value="1"/>
</dbReference>
<comment type="catalytic activity">
    <reaction evidence="1">
        <text>ATP + protein L-histidine = ADP + protein N-phospho-L-histidine.</text>
        <dbReference type="EC" id="2.7.13.3"/>
    </reaction>
</comment>
<feature type="domain" description="Histidine kinase" evidence="5">
    <location>
        <begin position="853"/>
        <end position="1068"/>
    </location>
</feature>
<keyword evidence="4" id="KW-0472">Membrane</keyword>
<organism evidence="6 7">
    <name type="scientific">Dyadobacter luteus</name>
    <dbReference type="NCBI Taxonomy" id="2259619"/>
    <lineage>
        <taxon>Bacteria</taxon>
        <taxon>Pseudomonadati</taxon>
        <taxon>Bacteroidota</taxon>
        <taxon>Cytophagia</taxon>
        <taxon>Cytophagales</taxon>
        <taxon>Spirosomataceae</taxon>
        <taxon>Dyadobacter</taxon>
    </lineage>
</organism>
<dbReference type="SUPFAM" id="SSF47384">
    <property type="entry name" value="Homodimeric domain of signal transducing histidine kinase"/>
    <property type="match status" value="1"/>
</dbReference>
<accession>A0A3D8Y4N3</accession>
<dbReference type="PANTHER" id="PTHR43547">
    <property type="entry name" value="TWO-COMPONENT HISTIDINE KINASE"/>
    <property type="match status" value="1"/>
</dbReference>
<comment type="caution">
    <text evidence="6">The sequence shown here is derived from an EMBL/GenBank/DDBJ whole genome shotgun (WGS) entry which is preliminary data.</text>
</comment>
<dbReference type="RefSeq" id="WP_115834036.1">
    <property type="nucleotide sequence ID" value="NZ_QNUL01000038.1"/>
</dbReference>